<keyword evidence="3 8" id="KW-0436">Ligase</keyword>
<feature type="binding site" evidence="8">
    <location>
        <begin position="39"/>
        <end position="44"/>
    </location>
    <ligand>
        <name>ATP</name>
        <dbReference type="ChEBI" id="CHEBI:30616"/>
    </ligand>
</feature>
<comment type="catalytic activity">
    <reaction evidence="7 8">
        <text>cytidine(34) in tRNA(Ile2) + L-lysine + ATP = lysidine(34) in tRNA(Ile2) + AMP + diphosphate + H(+)</text>
        <dbReference type="Rhea" id="RHEA:43744"/>
        <dbReference type="Rhea" id="RHEA-COMP:10625"/>
        <dbReference type="Rhea" id="RHEA-COMP:10670"/>
        <dbReference type="ChEBI" id="CHEBI:15378"/>
        <dbReference type="ChEBI" id="CHEBI:30616"/>
        <dbReference type="ChEBI" id="CHEBI:32551"/>
        <dbReference type="ChEBI" id="CHEBI:33019"/>
        <dbReference type="ChEBI" id="CHEBI:82748"/>
        <dbReference type="ChEBI" id="CHEBI:83665"/>
        <dbReference type="ChEBI" id="CHEBI:456215"/>
        <dbReference type="EC" id="6.3.4.19"/>
    </reaction>
</comment>
<evidence type="ECO:0000256" key="2">
    <source>
        <dbReference type="ARBA" id="ARBA00022490"/>
    </source>
</evidence>
<evidence type="ECO:0000256" key="8">
    <source>
        <dbReference type="HAMAP-Rule" id="MF_01161"/>
    </source>
</evidence>
<keyword evidence="4 8" id="KW-0819">tRNA processing</keyword>
<dbReference type="Pfam" id="PF01171">
    <property type="entry name" value="ATP_bind_3"/>
    <property type="match status" value="1"/>
</dbReference>
<evidence type="ECO:0000313" key="10">
    <source>
        <dbReference type="EMBL" id="BBE50412.1"/>
    </source>
</evidence>
<dbReference type="KEGG" id="fam:OYT1_ch0849"/>
<feature type="domain" description="Lysidine-tRNA(Ile) synthetase C-terminal" evidence="9">
    <location>
        <begin position="374"/>
        <end position="445"/>
    </location>
</feature>
<evidence type="ECO:0000256" key="4">
    <source>
        <dbReference type="ARBA" id="ARBA00022694"/>
    </source>
</evidence>
<dbReference type="PANTHER" id="PTHR43033">
    <property type="entry name" value="TRNA(ILE)-LYSIDINE SYNTHASE-RELATED"/>
    <property type="match status" value="1"/>
</dbReference>
<evidence type="ECO:0000256" key="5">
    <source>
        <dbReference type="ARBA" id="ARBA00022741"/>
    </source>
</evidence>
<organism evidence="10 11">
    <name type="scientific">Ferriphaselus amnicola</name>
    <dbReference type="NCBI Taxonomy" id="1188319"/>
    <lineage>
        <taxon>Bacteria</taxon>
        <taxon>Pseudomonadati</taxon>
        <taxon>Pseudomonadota</taxon>
        <taxon>Betaproteobacteria</taxon>
        <taxon>Nitrosomonadales</taxon>
        <taxon>Gallionellaceae</taxon>
        <taxon>Ferriphaselus</taxon>
    </lineage>
</organism>
<reference evidence="10 11" key="1">
    <citation type="submission" date="2018-06" db="EMBL/GenBank/DDBJ databases">
        <title>OYT1 Genome Sequencing.</title>
        <authorList>
            <person name="Kato S."/>
            <person name="Itoh T."/>
            <person name="Ohkuma M."/>
        </authorList>
    </citation>
    <scope>NUCLEOTIDE SEQUENCE [LARGE SCALE GENOMIC DNA]</scope>
    <source>
        <strain evidence="10 11">OYT1</strain>
    </source>
</reference>
<dbReference type="NCBIfam" id="TIGR02432">
    <property type="entry name" value="lysidine_TilS_N"/>
    <property type="match status" value="1"/>
</dbReference>
<evidence type="ECO:0000256" key="3">
    <source>
        <dbReference type="ARBA" id="ARBA00022598"/>
    </source>
</evidence>
<dbReference type="GO" id="GO:0032267">
    <property type="term" value="F:tRNA(Ile)-lysidine synthase activity"/>
    <property type="evidence" value="ECO:0007669"/>
    <property type="project" value="UniProtKB-EC"/>
</dbReference>
<keyword evidence="5 8" id="KW-0547">Nucleotide-binding</keyword>
<dbReference type="Pfam" id="PF09179">
    <property type="entry name" value="TilS"/>
    <property type="match status" value="1"/>
</dbReference>
<dbReference type="InterPro" id="IPR015262">
    <property type="entry name" value="tRNA_Ile_lys_synt_subst-bd"/>
</dbReference>
<dbReference type="SMART" id="SM00977">
    <property type="entry name" value="TilS_C"/>
    <property type="match status" value="1"/>
</dbReference>
<evidence type="ECO:0000256" key="6">
    <source>
        <dbReference type="ARBA" id="ARBA00022840"/>
    </source>
</evidence>
<dbReference type="InterPro" id="IPR014729">
    <property type="entry name" value="Rossmann-like_a/b/a_fold"/>
</dbReference>
<comment type="similarity">
    <text evidence="8">Belongs to the tRNA(Ile)-lysidine synthase family.</text>
</comment>
<dbReference type="InterPro" id="IPR012796">
    <property type="entry name" value="Lysidine-tRNA-synth_C"/>
</dbReference>
<dbReference type="EC" id="6.3.4.19" evidence="8"/>
<keyword evidence="11" id="KW-1185">Reference proteome</keyword>
<dbReference type="NCBIfam" id="TIGR02433">
    <property type="entry name" value="lysidine_TilS_C"/>
    <property type="match status" value="1"/>
</dbReference>
<dbReference type="HAMAP" id="MF_01161">
    <property type="entry name" value="tRNA_Ile_lys_synt"/>
    <property type="match status" value="1"/>
</dbReference>
<dbReference type="SUPFAM" id="SSF56037">
    <property type="entry name" value="PheT/TilS domain"/>
    <property type="match status" value="1"/>
</dbReference>
<accession>A0A2Z6GAD4</accession>
<dbReference type="PANTHER" id="PTHR43033:SF1">
    <property type="entry name" value="TRNA(ILE)-LYSIDINE SYNTHASE-RELATED"/>
    <property type="match status" value="1"/>
</dbReference>
<evidence type="ECO:0000313" key="11">
    <source>
        <dbReference type="Proteomes" id="UP000033070"/>
    </source>
</evidence>
<dbReference type="GO" id="GO:0006400">
    <property type="term" value="P:tRNA modification"/>
    <property type="evidence" value="ECO:0007669"/>
    <property type="project" value="UniProtKB-UniRule"/>
</dbReference>
<dbReference type="Gene3D" id="1.20.59.20">
    <property type="match status" value="1"/>
</dbReference>
<dbReference type="Pfam" id="PF11734">
    <property type="entry name" value="TilS_C"/>
    <property type="match status" value="1"/>
</dbReference>
<comment type="subcellular location">
    <subcellularLocation>
        <location evidence="1 8">Cytoplasm</location>
    </subcellularLocation>
</comment>
<comment type="function">
    <text evidence="8">Ligates lysine onto the cytidine present at position 34 of the AUA codon-specific tRNA(Ile) that contains the anticodon CAU, in an ATP-dependent manner. Cytidine is converted to lysidine, thus changing the amino acid specificity of the tRNA from methionine to isoleucine.</text>
</comment>
<dbReference type="GO" id="GO:0005737">
    <property type="term" value="C:cytoplasm"/>
    <property type="evidence" value="ECO:0007669"/>
    <property type="project" value="UniProtKB-SubCell"/>
</dbReference>
<sequence length="449" mass="49179">MNGLLLCAEFPMPADLLNHLSARLNSVIPEGSSICVGLSGGMDSVVLLHLLSQLASRHGWRLSAVHVHHGISPNADDWADFCAALCARQAIPLHIERVDISPLRQHGIEAAARKLRHAAFARQPADLIALAHHADDQAETLLLQLLRGAGIKGVAAMPLFKPASATMCATVRPLLDIARADLLAYAQQYDLTWIEDESNADASYPRNFLRHQVLPLLEQRFPAYRQTLARSAGHFAEASALLDELAAEDASADELTVSSLRARSQPRAKNLLRHYLHSHGAPMPQSVQLANMLRQLIEAQPNAAVCVEFGDGWQVQRYQDRVLLLRDLGAFDPALVLPWQGETELEWPALQCRVAVRPAVGAGISQAKLQRAPVTLRLRSGGESLRPHPNAAKRSLKNLLQERGVPPWRRERLPLLYCGDELVSVVGVAVAAEFQAEEGEAALEFILLD</sequence>
<gene>
    <name evidence="8" type="primary">tilS</name>
    <name evidence="10" type="ORF">OYT1_ch0849</name>
</gene>
<dbReference type="SUPFAM" id="SSF52402">
    <property type="entry name" value="Adenine nucleotide alpha hydrolases-like"/>
    <property type="match status" value="1"/>
</dbReference>
<dbReference type="EMBL" id="AP018738">
    <property type="protein sequence ID" value="BBE50412.1"/>
    <property type="molecule type" value="Genomic_DNA"/>
</dbReference>
<dbReference type="Proteomes" id="UP000033070">
    <property type="component" value="Chromosome"/>
</dbReference>
<protein>
    <recommendedName>
        <fullName evidence="8">tRNA(Ile)-lysidine synthase</fullName>
        <ecNumber evidence="8">6.3.4.19</ecNumber>
    </recommendedName>
    <alternativeName>
        <fullName evidence="8">tRNA(Ile)-2-lysyl-cytidine synthase</fullName>
    </alternativeName>
    <alternativeName>
        <fullName evidence="8">tRNA(Ile)-lysidine synthetase</fullName>
    </alternativeName>
</protein>
<keyword evidence="2 8" id="KW-0963">Cytoplasm</keyword>
<comment type="domain">
    <text evidence="8">The N-terminal region contains the highly conserved SGGXDS motif, predicted to be a P-loop motif involved in ATP binding.</text>
</comment>
<dbReference type="AlphaFoldDB" id="A0A2Z6GAD4"/>
<evidence type="ECO:0000256" key="7">
    <source>
        <dbReference type="ARBA" id="ARBA00048539"/>
    </source>
</evidence>
<dbReference type="CDD" id="cd01992">
    <property type="entry name" value="TilS_N"/>
    <property type="match status" value="1"/>
</dbReference>
<dbReference type="Gene3D" id="3.40.50.620">
    <property type="entry name" value="HUPs"/>
    <property type="match status" value="1"/>
</dbReference>
<evidence type="ECO:0000256" key="1">
    <source>
        <dbReference type="ARBA" id="ARBA00004496"/>
    </source>
</evidence>
<dbReference type="InterPro" id="IPR012795">
    <property type="entry name" value="tRNA_Ile_lys_synt_N"/>
</dbReference>
<dbReference type="InterPro" id="IPR011063">
    <property type="entry name" value="TilS/TtcA_N"/>
</dbReference>
<dbReference type="STRING" id="1188319.OYT1_01718"/>
<name>A0A2Z6GAD4_9PROT</name>
<evidence type="ECO:0000259" key="9">
    <source>
        <dbReference type="SMART" id="SM00977"/>
    </source>
</evidence>
<dbReference type="SUPFAM" id="SSF82829">
    <property type="entry name" value="MesJ substrate recognition domain-like"/>
    <property type="match status" value="1"/>
</dbReference>
<proteinExistence type="inferred from homology"/>
<dbReference type="InterPro" id="IPR012094">
    <property type="entry name" value="tRNA_Ile_lys_synt"/>
</dbReference>
<dbReference type="GO" id="GO:0005524">
    <property type="term" value="F:ATP binding"/>
    <property type="evidence" value="ECO:0007669"/>
    <property type="project" value="UniProtKB-UniRule"/>
</dbReference>
<keyword evidence="6 8" id="KW-0067">ATP-binding</keyword>